<proteinExistence type="predicted"/>
<dbReference type="OrthoDB" id="913635at2759"/>
<accession>A0A5A7Q9C9</accession>
<keyword evidence="2" id="KW-1185">Reference proteome</keyword>
<organism evidence="1 2">
    <name type="scientific">Striga asiatica</name>
    <name type="common">Asiatic witchweed</name>
    <name type="synonym">Buchnera asiatica</name>
    <dbReference type="NCBI Taxonomy" id="4170"/>
    <lineage>
        <taxon>Eukaryota</taxon>
        <taxon>Viridiplantae</taxon>
        <taxon>Streptophyta</taxon>
        <taxon>Embryophyta</taxon>
        <taxon>Tracheophyta</taxon>
        <taxon>Spermatophyta</taxon>
        <taxon>Magnoliopsida</taxon>
        <taxon>eudicotyledons</taxon>
        <taxon>Gunneridae</taxon>
        <taxon>Pentapetalae</taxon>
        <taxon>asterids</taxon>
        <taxon>lamiids</taxon>
        <taxon>Lamiales</taxon>
        <taxon>Orobanchaceae</taxon>
        <taxon>Buchnereae</taxon>
        <taxon>Striga</taxon>
    </lineage>
</organism>
<dbReference type="AlphaFoldDB" id="A0A5A7Q9C9"/>
<name>A0A5A7Q9C9_STRAF</name>
<gene>
    <name evidence="1" type="ORF">STAS_18277</name>
</gene>
<feature type="non-terminal residue" evidence="1">
    <location>
        <position position="157"/>
    </location>
</feature>
<evidence type="ECO:0000313" key="1">
    <source>
        <dbReference type="EMBL" id="GER41558.1"/>
    </source>
</evidence>
<dbReference type="Proteomes" id="UP000325081">
    <property type="component" value="Unassembled WGS sequence"/>
</dbReference>
<comment type="caution">
    <text evidence="1">The sequence shown here is derived from an EMBL/GenBank/DDBJ whole genome shotgun (WGS) entry which is preliminary data.</text>
</comment>
<protein>
    <submittedName>
        <fullName evidence="1">Peptide chain release factor 1</fullName>
    </submittedName>
</protein>
<sequence length="157" mass="18539">MEASNYFRTASNHNVLFFYTEREVCRRHKRFQFNSSWVEMEGIQEAVKDGWQVRVEGSVMFQVHQKIKHTRMALLAWHKPSHRNSERVIKVLTEKLAEMRYTFQFVVEVKFVKITIRNGQSTRLSEPNWVQGLKGVKPVLRVGIDGNIFRVKDLLMA</sequence>
<dbReference type="EMBL" id="BKCP01006150">
    <property type="protein sequence ID" value="GER41558.1"/>
    <property type="molecule type" value="Genomic_DNA"/>
</dbReference>
<reference evidence="2" key="1">
    <citation type="journal article" date="2019" name="Curr. Biol.">
        <title>Genome Sequence of Striga asiatica Provides Insight into the Evolution of Plant Parasitism.</title>
        <authorList>
            <person name="Yoshida S."/>
            <person name="Kim S."/>
            <person name="Wafula E.K."/>
            <person name="Tanskanen J."/>
            <person name="Kim Y.M."/>
            <person name="Honaas L."/>
            <person name="Yang Z."/>
            <person name="Spallek T."/>
            <person name="Conn C.E."/>
            <person name="Ichihashi Y."/>
            <person name="Cheong K."/>
            <person name="Cui S."/>
            <person name="Der J.P."/>
            <person name="Gundlach H."/>
            <person name="Jiao Y."/>
            <person name="Hori C."/>
            <person name="Ishida J.K."/>
            <person name="Kasahara H."/>
            <person name="Kiba T."/>
            <person name="Kim M.S."/>
            <person name="Koo N."/>
            <person name="Laohavisit A."/>
            <person name="Lee Y.H."/>
            <person name="Lumba S."/>
            <person name="McCourt P."/>
            <person name="Mortimer J.C."/>
            <person name="Mutuku J.M."/>
            <person name="Nomura T."/>
            <person name="Sasaki-Sekimoto Y."/>
            <person name="Seto Y."/>
            <person name="Wang Y."/>
            <person name="Wakatake T."/>
            <person name="Sakakibara H."/>
            <person name="Demura T."/>
            <person name="Yamaguchi S."/>
            <person name="Yoneyama K."/>
            <person name="Manabe R.I."/>
            <person name="Nelson D.C."/>
            <person name="Schulman A.H."/>
            <person name="Timko M.P."/>
            <person name="dePamphilis C.W."/>
            <person name="Choi D."/>
            <person name="Shirasu K."/>
        </authorList>
    </citation>
    <scope>NUCLEOTIDE SEQUENCE [LARGE SCALE GENOMIC DNA]</scope>
    <source>
        <strain evidence="2">cv. UVA1</strain>
    </source>
</reference>
<evidence type="ECO:0000313" key="2">
    <source>
        <dbReference type="Proteomes" id="UP000325081"/>
    </source>
</evidence>